<reference evidence="1 2" key="1">
    <citation type="submission" date="2016-07" db="EMBL/GenBank/DDBJ databases">
        <title>Comparative genomics of the Campylobacter concisus group.</title>
        <authorList>
            <person name="Miller W.G."/>
            <person name="Yee E."/>
            <person name="Chapman M.H."/>
            <person name="Huynh S."/>
            <person name="Bono J.L."/>
            <person name="On S.L.W."/>
            <person name="StLeger J."/>
            <person name="Foster G."/>
            <person name="Parker C.T."/>
        </authorList>
    </citation>
    <scope>NUCLEOTIDE SEQUENCE [LARGE SCALE GENOMIC DNA]</scope>
    <source>
        <strain evidence="1 2">ATCC 33238</strain>
    </source>
</reference>
<gene>
    <name evidence="1" type="ORF">CRECT_0311</name>
</gene>
<evidence type="ECO:0000313" key="2">
    <source>
        <dbReference type="Proteomes" id="UP000502377"/>
    </source>
</evidence>
<accession>A0A6G5QJY6</accession>
<proteinExistence type="predicted"/>
<dbReference type="EMBL" id="CP012543">
    <property type="protein sequence ID" value="QCD46008.1"/>
    <property type="molecule type" value="Genomic_DNA"/>
</dbReference>
<organism evidence="1 2">
    <name type="scientific">Campylobacter rectus</name>
    <name type="common">Wolinella recta</name>
    <dbReference type="NCBI Taxonomy" id="203"/>
    <lineage>
        <taxon>Bacteria</taxon>
        <taxon>Pseudomonadati</taxon>
        <taxon>Campylobacterota</taxon>
        <taxon>Epsilonproteobacteria</taxon>
        <taxon>Campylobacterales</taxon>
        <taxon>Campylobacteraceae</taxon>
        <taxon>Campylobacter</taxon>
    </lineage>
</organism>
<dbReference type="KEGG" id="crx:CRECT_0311"/>
<sequence>MRERIDRRSRMKFENFIAALKFHTSAKFCRTCKICAEKILRNSALKFYPKLARFGLWPINCALSDFTFILKFTAPNAALFGHFAKSKLPRQ</sequence>
<protein>
    <submittedName>
        <fullName evidence="1">Uncharacterized protein</fullName>
    </submittedName>
</protein>
<dbReference type="AlphaFoldDB" id="A0A6G5QJY6"/>
<dbReference type="Proteomes" id="UP000502377">
    <property type="component" value="Chromosome"/>
</dbReference>
<evidence type="ECO:0000313" key="1">
    <source>
        <dbReference type="EMBL" id="QCD46008.1"/>
    </source>
</evidence>
<name>A0A6G5QJY6_CAMRE</name>